<dbReference type="RefSeq" id="WP_189638599.1">
    <property type="nucleotide sequence ID" value="NZ_BMZF01000001.1"/>
</dbReference>
<evidence type="ECO:0000313" key="2">
    <source>
        <dbReference type="EMBL" id="GHA40456.1"/>
    </source>
</evidence>
<dbReference type="Proteomes" id="UP000634455">
    <property type="component" value="Unassembled WGS sequence"/>
</dbReference>
<keyword evidence="1" id="KW-1133">Transmembrane helix</keyword>
<reference evidence="3" key="1">
    <citation type="journal article" date="2019" name="Int. J. Syst. Evol. Microbiol.">
        <title>The Global Catalogue of Microorganisms (GCM) 10K type strain sequencing project: providing services to taxonomists for standard genome sequencing and annotation.</title>
        <authorList>
            <consortium name="The Broad Institute Genomics Platform"/>
            <consortium name="The Broad Institute Genome Sequencing Center for Infectious Disease"/>
            <person name="Wu L."/>
            <person name="Ma J."/>
        </authorList>
    </citation>
    <scope>NUCLEOTIDE SEQUENCE [LARGE SCALE GENOMIC DNA]</scope>
    <source>
        <strain evidence="3">KCTC 32465</strain>
    </source>
</reference>
<accession>A0ABQ3CRB1</accession>
<evidence type="ECO:0000256" key="1">
    <source>
        <dbReference type="SAM" id="Phobius"/>
    </source>
</evidence>
<dbReference type="EMBL" id="BMZF01000001">
    <property type="protein sequence ID" value="GHA40456.1"/>
    <property type="molecule type" value="Genomic_DNA"/>
</dbReference>
<keyword evidence="1" id="KW-0472">Membrane</keyword>
<evidence type="ECO:0000313" key="3">
    <source>
        <dbReference type="Proteomes" id="UP000634455"/>
    </source>
</evidence>
<feature type="transmembrane region" description="Helical" evidence="1">
    <location>
        <begin position="30"/>
        <end position="55"/>
    </location>
</feature>
<comment type="caution">
    <text evidence="2">The sequence shown here is derived from an EMBL/GenBank/DDBJ whole genome shotgun (WGS) entry which is preliminary data.</text>
</comment>
<protein>
    <submittedName>
        <fullName evidence="2">Uncharacterized protein</fullName>
    </submittedName>
</protein>
<gene>
    <name evidence="2" type="ORF">GCM10008927_00760</name>
</gene>
<sequence length="57" mass="6322">MAVVDFNRGSNPDASEGLNITMRNIRRFSFTALVIAIIGLTMFAPTIADSFLLYLKQ</sequence>
<organism evidence="2 3">
    <name type="scientific">Paramylibacter ulvae</name>
    <dbReference type="NCBI Taxonomy" id="1651968"/>
    <lineage>
        <taxon>Bacteria</taxon>
        <taxon>Pseudomonadati</taxon>
        <taxon>Pseudomonadota</taxon>
        <taxon>Alphaproteobacteria</taxon>
        <taxon>Rhodobacterales</taxon>
        <taxon>Paracoccaceae</taxon>
        <taxon>Paramylibacter</taxon>
    </lineage>
</organism>
<keyword evidence="3" id="KW-1185">Reference proteome</keyword>
<name>A0ABQ3CRB1_9RHOB</name>
<keyword evidence="1" id="KW-0812">Transmembrane</keyword>
<proteinExistence type="predicted"/>